<dbReference type="EMBL" id="CM026430">
    <property type="protein sequence ID" value="KAG0562082.1"/>
    <property type="molecule type" value="Genomic_DNA"/>
</dbReference>
<dbReference type="GO" id="GO:0071555">
    <property type="term" value="P:cell wall organization"/>
    <property type="evidence" value="ECO:0007669"/>
    <property type="project" value="UniProtKB-UniRule"/>
</dbReference>
<dbReference type="GO" id="GO:0042546">
    <property type="term" value="P:cell wall biogenesis"/>
    <property type="evidence" value="ECO:0007669"/>
    <property type="project" value="InterPro"/>
</dbReference>
<dbReference type="GO" id="GO:0032580">
    <property type="term" value="C:Golgi cisterna membrane"/>
    <property type="evidence" value="ECO:0007669"/>
    <property type="project" value="UniProtKB-SubCell"/>
</dbReference>
<feature type="transmembrane region" description="Helical" evidence="6">
    <location>
        <begin position="12"/>
        <end position="31"/>
    </location>
</feature>
<evidence type="ECO:0000313" key="7">
    <source>
        <dbReference type="EMBL" id="KAG0562082.1"/>
    </source>
</evidence>
<keyword evidence="3 6" id="KW-0808">Transferase</keyword>
<sequence>MKEGKTVPFWRNGIVLMSIGTVMIFTCLLAMDMETVDFASARISSRKTAERTDLRNAVNREMKIKPVTRSAHDRLMNVKHDPECLARTQHLLYRRDPERFAPSPAFTKAWNRYVMMHKACSHNKNWTHVFLHERGKTDDCNYLIVMEGNGGTGNKLLSLTSAFAYGLATDRVVMVEGRNQFKYLLCDPFPESSWFLPEDFPYQNVTDAEGLGVAIQRNFTDTSMVTLRLDHIQSWADTQFFCEHTHFGLMNVRWVGWSSTQYFVTRLLMVPSIWERLNPLFPSGEIFTFLSHKVLLPKNELWAHIVRLYFGYLAGSSKRVGVQVRLHGRWNLAEYDPVVFDHIVDCLQSRDVLPKLTTVDDVSDVMSFARNGWESSTEISVLVTSLQLKYYDELKDLYAGKPNVNKTAIRFHMVSHLGSQDSSVHQGETAFVEMWLLSFSDVLAISAYSTFGYVPQGIGGVKALYLNIKGEVFPNSTSCFDAYSTQPCTHNPQDPKCEGPGDANELHSEWMRHHVRECVDHPGGLQLVNEVVEEHSSG</sequence>
<evidence type="ECO:0000256" key="5">
    <source>
        <dbReference type="ARBA" id="ARBA00023316"/>
    </source>
</evidence>
<proteinExistence type="inferred from homology"/>
<dbReference type="PANTHER" id="PTHR31889">
    <property type="entry name" value="FUCOSYLTRANSFERASE 2-RELATED"/>
    <property type="match status" value="1"/>
</dbReference>
<keyword evidence="6" id="KW-0333">Golgi apparatus</keyword>
<comment type="function">
    <text evidence="6">May be involved in cell wall biosynthesis.</text>
</comment>
<dbReference type="Pfam" id="PF03254">
    <property type="entry name" value="XG_FTase"/>
    <property type="match status" value="1"/>
</dbReference>
<keyword evidence="2 6" id="KW-0328">Glycosyltransferase</keyword>
<gene>
    <name evidence="7" type="ORF">KC19_9G116600</name>
</gene>
<organism evidence="7 8">
    <name type="scientific">Ceratodon purpureus</name>
    <name type="common">Fire moss</name>
    <name type="synonym">Dicranum purpureum</name>
    <dbReference type="NCBI Taxonomy" id="3225"/>
    <lineage>
        <taxon>Eukaryota</taxon>
        <taxon>Viridiplantae</taxon>
        <taxon>Streptophyta</taxon>
        <taxon>Embryophyta</taxon>
        <taxon>Bryophyta</taxon>
        <taxon>Bryophytina</taxon>
        <taxon>Bryopsida</taxon>
        <taxon>Dicranidae</taxon>
        <taxon>Pseudoditrichales</taxon>
        <taxon>Ditrichaceae</taxon>
        <taxon>Ceratodon</taxon>
    </lineage>
</organism>
<comment type="caution">
    <text evidence="7">The sequence shown here is derived from an EMBL/GenBank/DDBJ whole genome shotgun (WGS) entry which is preliminary data.</text>
</comment>
<evidence type="ECO:0000256" key="4">
    <source>
        <dbReference type="ARBA" id="ARBA00023180"/>
    </source>
</evidence>
<keyword evidence="6" id="KW-0812">Transmembrane</keyword>
<evidence type="ECO:0000256" key="2">
    <source>
        <dbReference type="ARBA" id="ARBA00022676"/>
    </source>
</evidence>
<reference evidence="7" key="1">
    <citation type="submission" date="2020-06" db="EMBL/GenBank/DDBJ databases">
        <title>WGS assembly of Ceratodon purpureus strain R40.</title>
        <authorList>
            <person name="Carey S.B."/>
            <person name="Jenkins J."/>
            <person name="Shu S."/>
            <person name="Lovell J.T."/>
            <person name="Sreedasyam A."/>
            <person name="Maumus F."/>
            <person name="Tiley G.P."/>
            <person name="Fernandez-Pozo N."/>
            <person name="Barry K."/>
            <person name="Chen C."/>
            <person name="Wang M."/>
            <person name="Lipzen A."/>
            <person name="Daum C."/>
            <person name="Saski C.A."/>
            <person name="Payton A.C."/>
            <person name="Mcbreen J.C."/>
            <person name="Conrad R.E."/>
            <person name="Kollar L.M."/>
            <person name="Olsson S."/>
            <person name="Huttunen S."/>
            <person name="Landis J.B."/>
            <person name="Wickett N.J."/>
            <person name="Johnson M.G."/>
            <person name="Rensing S.A."/>
            <person name="Grimwood J."/>
            <person name="Schmutz J."/>
            <person name="Mcdaniel S.F."/>
        </authorList>
    </citation>
    <scope>NUCLEOTIDE SEQUENCE</scope>
    <source>
        <strain evidence="7">R40</strain>
    </source>
</reference>
<dbReference type="GO" id="GO:0009969">
    <property type="term" value="P:xyloglucan biosynthetic process"/>
    <property type="evidence" value="ECO:0007669"/>
    <property type="project" value="TreeGrafter"/>
</dbReference>
<keyword evidence="8" id="KW-1185">Reference proteome</keyword>
<evidence type="ECO:0000313" key="8">
    <source>
        <dbReference type="Proteomes" id="UP000822688"/>
    </source>
</evidence>
<keyword evidence="4" id="KW-0325">Glycoprotein</keyword>
<evidence type="ECO:0000256" key="1">
    <source>
        <dbReference type="ARBA" id="ARBA00010481"/>
    </source>
</evidence>
<comment type="similarity">
    <text evidence="1 6">Belongs to the glycosyltransferase 37 family.</text>
</comment>
<protein>
    <recommendedName>
        <fullName evidence="6">Fucosyltransferase</fullName>
        <ecNumber evidence="6">2.4.1.-</ecNumber>
    </recommendedName>
</protein>
<comment type="subcellular location">
    <subcellularLocation>
        <location evidence="6">Golgi apparatus</location>
        <location evidence="6">Golgi stack membrane</location>
        <topology evidence="6">Single-pass type II membrane protein</topology>
    </subcellularLocation>
</comment>
<evidence type="ECO:0000256" key="6">
    <source>
        <dbReference type="RuleBase" id="RU367004"/>
    </source>
</evidence>
<keyword evidence="6" id="KW-0472">Membrane</keyword>
<evidence type="ECO:0000256" key="3">
    <source>
        <dbReference type="ARBA" id="ARBA00022679"/>
    </source>
</evidence>
<dbReference type="Proteomes" id="UP000822688">
    <property type="component" value="Chromosome 9"/>
</dbReference>
<dbReference type="EC" id="2.4.1.-" evidence="6"/>
<accession>A0A8T0GYU4</accession>
<dbReference type="PANTHER" id="PTHR31889:SF85">
    <property type="entry name" value="FUCOSYLTRANSFERASE"/>
    <property type="match status" value="1"/>
</dbReference>
<dbReference type="AlphaFoldDB" id="A0A8T0GYU4"/>
<keyword evidence="6" id="KW-1133">Transmembrane helix</keyword>
<dbReference type="InterPro" id="IPR004938">
    <property type="entry name" value="XG_FTase"/>
</dbReference>
<keyword evidence="5 6" id="KW-0961">Cell wall biogenesis/degradation</keyword>
<name>A0A8T0GYU4_CERPU</name>
<dbReference type="GO" id="GO:0008107">
    <property type="term" value="F:galactoside 2-alpha-L-fucosyltransferase activity"/>
    <property type="evidence" value="ECO:0007669"/>
    <property type="project" value="InterPro"/>
</dbReference>